<sequence length="184" mass="20418">MRHNICIRLVIMACVLHLSSLMNAAATDLCDGDTLYKFFKIKKTWDSAREECEFLGGRLAFINSESTHEKIRSHLNSVGNLMNSAGKGYWFGLNDIDNEGTYTFVGTGGIELTYDAGWSSERGRQQPNNSMKKDPNGQDCVQLWEQPPSPQTPKWNFDDAYCSNKKGYICEIQNSGCGGGGNLG</sequence>
<feature type="signal peptide" evidence="2">
    <location>
        <begin position="1"/>
        <end position="26"/>
    </location>
</feature>
<dbReference type="PANTHER" id="PTHR22801">
    <property type="entry name" value="LITHOSTATHINE"/>
    <property type="match status" value="1"/>
</dbReference>
<dbReference type="InterPro" id="IPR001304">
    <property type="entry name" value="C-type_lectin-like"/>
</dbReference>
<dbReference type="InterPro" id="IPR016187">
    <property type="entry name" value="CTDL_fold"/>
</dbReference>
<organism evidence="4 5">
    <name type="scientific">Saccoglossus kowalevskii</name>
    <name type="common">Acorn worm</name>
    <dbReference type="NCBI Taxonomy" id="10224"/>
    <lineage>
        <taxon>Eukaryota</taxon>
        <taxon>Metazoa</taxon>
        <taxon>Hemichordata</taxon>
        <taxon>Enteropneusta</taxon>
        <taxon>Harrimaniidae</taxon>
        <taxon>Saccoglossus</taxon>
    </lineage>
</organism>
<reference evidence="5" key="1">
    <citation type="submission" date="2025-08" db="UniProtKB">
        <authorList>
            <consortium name="RefSeq"/>
        </authorList>
    </citation>
    <scope>IDENTIFICATION</scope>
    <source>
        <tissue evidence="5">Testes</tissue>
    </source>
</reference>
<dbReference type="PROSITE" id="PS50041">
    <property type="entry name" value="C_TYPE_LECTIN_2"/>
    <property type="match status" value="1"/>
</dbReference>
<name>A0ABM0MFZ6_SACKO</name>
<dbReference type="CDD" id="cd00037">
    <property type="entry name" value="CLECT"/>
    <property type="match status" value="1"/>
</dbReference>
<feature type="region of interest" description="Disordered" evidence="1">
    <location>
        <begin position="118"/>
        <end position="138"/>
    </location>
</feature>
<dbReference type="RefSeq" id="XP_006818937.1">
    <property type="nucleotide sequence ID" value="XM_006818874.1"/>
</dbReference>
<dbReference type="GeneID" id="102803695"/>
<keyword evidence="2" id="KW-0732">Signal</keyword>
<dbReference type="SMART" id="SM00034">
    <property type="entry name" value="CLECT"/>
    <property type="match status" value="1"/>
</dbReference>
<dbReference type="SUPFAM" id="SSF56436">
    <property type="entry name" value="C-type lectin-like"/>
    <property type="match status" value="1"/>
</dbReference>
<dbReference type="Proteomes" id="UP000694865">
    <property type="component" value="Unplaced"/>
</dbReference>
<dbReference type="Gene3D" id="3.10.100.10">
    <property type="entry name" value="Mannose-Binding Protein A, subunit A"/>
    <property type="match status" value="1"/>
</dbReference>
<evidence type="ECO:0000313" key="4">
    <source>
        <dbReference type="Proteomes" id="UP000694865"/>
    </source>
</evidence>
<dbReference type="InterPro" id="IPR016186">
    <property type="entry name" value="C-type_lectin-like/link_sf"/>
</dbReference>
<feature type="chain" id="PRO_5045508060" evidence="2">
    <location>
        <begin position="27"/>
        <end position="184"/>
    </location>
</feature>
<proteinExistence type="predicted"/>
<dbReference type="Pfam" id="PF00059">
    <property type="entry name" value="Lectin_C"/>
    <property type="match status" value="1"/>
</dbReference>
<evidence type="ECO:0000313" key="5">
    <source>
        <dbReference type="RefSeq" id="XP_006818937.1"/>
    </source>
</evidence>
<evidence type="ECO:0000256" key="1">
    <source>
        <dbReference type="SAM" id="MobiDB-lite"/>
    </source>
</evidence>
<accession>A0ABM0MFZ6</accession>
<feature type="domain" description="C-type lectin" evidence="3">
    <location>
        <begin position="31"/>
        <end position="171"/>
    </location>
</feature>
<evidence type="ECO:0000259" key="3">
    <source>
        <dbReference type="PROSITE" id="PS50041"/>
    </source>
</evidence>
<gene>
    <name evidence="5" type="primary">LOC102803695</name>
</gene>
<dbReference type="PANTHER" id="PTHR22801:SF63">
    <property type="entry name" value="C-TYPE LECTIN DOMAIN-CONTAINING PROTEIN"/>
    <property type="match status" value="1"/>
</dbReference>
<protein>
    <submittedName>
        <fullName evidence="5">Perlucin-like protein-like</fullName>
    </submittedName>
</protein>
<dbReference type="InterPro" id="IPR050801">
    <property type="entry name" value="Ca-Dep_Lectins_ImmuneDev"/>
</dbReference>
<keyword evidence="4" id="KW-1185">Reference proteome</keyword>
<evidence type="ECO:0000256" key="2">
    <source>
        <dbReference type="SAM" id="SignalP"/>
    </source>
</evidence>